<name>K0R5D8_THAOC</name>
<dbReference type="Proteomes" id="UP000266841">
    <property type="component" value="Unassembled WGS sequence"/>
</dbReference>
<dbReference type="AlphaFoldDB" id="K0R5D8"/>
<evidence type="ECO:0000256" key="1">
    <source>
        <dbReference type="SAM" id="Phobius"/>
    </source>
</evidence>
<evidence type="ECO:0000313" key="2">
    <source>
        <dbReference type="EMBL" id="EJK43706.1"/>
    </source>
</evidence>
<comment type="caution">
    <text evidence="2">The sequence shown here is derived from an EMBL/GenBank/DDBJ whole genome shotgun (WGS) entry which is preliminary data.</text>
</comment>
<protein>
    <submittedName>
        <fullName evidence="2">Uncharacterized protein</fullName>
    </submittedName>
</protein>
<proteinExistence type="predicted"/>
<dbReference type="EMBL" id="AGNL01050736">
    <property type="protein sequence ID" value="EJK43706.1"/>
    <property type="molecule type" value="Genomic_DNA"/>
</dbReference>
<sequence length="185" mass="20293">MLRGTTLLRRQRILTNLGRGRNTAKRYSSGTPSSAETKAVDRAVDESKLKWTERKEAPRWMTRMAPTKGGTKMPTPAEAAVMAVVAVAGYYAWFLGYLYGAGTDVEKDTAEEQRCVATFPPGTNLQTWLETANTATLDNSSQGTGHEDSLTFVKKMFMHGFATKADYVDALARGCQGAVEEMRSP</sequence>
<keyword evidence="3" id="KW-1185">Reference proteome</keyword>
<organism evidence="2 3">
    <name type="scientific">Thalassiosira oceanica</name>
    <name type="common">Marine diatom</name>
    <dbReference type="NCBI Taxonomy" id="159749"/>
    <lineage>
        <taxon>Eukaryota</taxon>
        <taxon>Sar</taxon>
        <taxon>Stramenopiles</taxon>
        <taxon>Ochrophyta</taxon>
        <taxon>Bacillariophyta</taxon>
        <taxon>Coscinodiscophyceae</taxon>
        <taxon>Thalassiosirophycidae</taxon>
        <taxon>Thalassiosirales</taxon>
        <taxon>Thalassiosiraceae</taxon>
        <taxon>Thalassiosira</taxon>
    </lineage>
</organism>
<reference evidence="2 3" key="1">
    <citation type="journal article" date="2012" name="Genome Biol.">
        <title>Genome and low-iron response of an oceanic diatom adapted to chronic iron limitation.</title>
        <authorList>
            <person name="Lommer M."/>
            <person name="Specht M."/>
            <person name="Roy A.S."/>
            <person name="Kraemer L."/>
            <person name="Andreson R."/>
            <person name="Gutowska M.A."/>
            <person name="Wolf J."/>
            <person name="Bergner S.V."/>
            <person name="Schilhabel M.B."/>
            <person name="Klostermeier U.C."/>
            <person name="Beiko R.G."/>
            <person name="Rosenstiel P."/>
            <person name="Hippler M."/>
            <person name="Laroche J."/>
        </authorList>
    </citation>
    <scope>NUCLEOTIDE SEQUENCE [LARGE SCALE GENOMIC DNA]</scope>
    <source>
        <strain evidence="2 3">CCMP1005</strain>
    </source>
</reference>
<keyword evidence="1" id="KW-0472">Membrane</keyword>
<gene>
    <name evidence="2" type="ORF">THAOC_37821</name>
</gene>
<evidence type="ECO:0000313" key="3">
    <source>
        <dbReference type="Proteomes" id="UP000266841"/>
    </source>
</evidence>
<accession>K0R5D8</accession>
<keyword evidence="1" id="KW-1133">Transmembrane helix</keyword>
<feature type="transmembrane region" description="Helical" evidence="1">
    <location>
        <begin position="79"/>
        <end position="99"/>
    </location>
</feature>
<keyword evidence="1" id="KW-0812">Transmembrane</keyword>